<evidence type="ECO:0000313" key="2">
    <source>
        <dbReference type="EMBL" id="CAG8457792.1"/>
    </source>
</evidence>
<comment type="caution">
    <text evidence="2">The sequence shown here is derived from an EMBL/GenBank/DDBJ whole genome shotgun (WGS) entry which is preliminary data.</text>
</comment>
<keyword evidence="3" id="KW-1185">Reference proteome</keyword>
<sequence>MEISKAISLFFEQTEYKNWNRLGCLEYLETLKIELKDMIDNFRDELHFKKEDLAKIFVMGIQATVPTNIASIKHTLLMLNKKITSTAIARHSTPSPPSSPPHQTSNTPKVNQFLTKFISDYKKN</sequence>
<dbReference type="OrthoDB" id="2410654at2759"/>
<dbReference type="Proteomes" id="UP000789759">
    <property type="component" value="Unassembled WGS sequence"/>
</dbReference>
<accession>A0A9N8VJK4</accession>
<gene>
    <name evidence="2" type="ORF">CPELLU_LOCUS475</name>
</gene>
<reference evidence="2" key="1">
    <citation type="submission" date="2021-06" db="EMBL/GenBank/DDBJ databases">
        <authorList>
            <person name="Kallberg Y."/>
            <person name="Tangrot J."/>
            <person name="Rosling A."/>
        </authorList>
    </citation>
    <scope>NUCLEOTIDE SEQUENCE</scope>
    <source>
        <strain evidence="2">FL966</strain>
    </source>
</reference>
<feature type="region of interest" description="Disordered" evidence="1">
    <location>
        <begin position="88"/>
        <end position="110"/>
    </location>
</feature>
<dbReference type="EMBL" id="CAJVQA010000134">
    <property type="protein sequence ID" value="CAG8457792.1"/>
    <property type="molecule type" value="Genomic_DNA"/>
</dbReference>
<evidence type="ECO:0000256" key="1">
    <source>
        <dbReference type="SAM" id="MobiDB-lite"/>
    </source>
</evidence>
<dbReference type="AlphaFoldDB" id="A0A9N8VJK4"/>
<organism evidence="2 3">
    <name type="scientific">Cetraspora pellucida</name>
    <dbReference type="NCBI Taxonomy" id="1433469"/>
    <lineage>
        <taxon>Eukaryota</taxon>
        <taxon>Fungi</taxon>
        <taxon>Fungi incertae sedis</taxon>
        <taxon>Mucoromycota</taxon>
        <taxon>Glomeromycotina</taxon>
        <taxon>Glomeromycetes</taxon>
        <taxon>Diversisporales</taxon>
        <taxon>Gigasporaceae</taxon>
        <taxon>Cetraspora</taxon>
    </lineage>
</organism>
<proteinExistence type="predicted"/>
<name>A0A9N8VJK4_9GLOM</name>
<protein>
    <submittedName>
        <fullName evidence="2">5451_t:CDS:1</fullName>
    </submittedName>
</protein>
<evidence type="ECO:0000313" key="3">
    <source>
        <dbReference type="Proteomes" id="UP000789759"/>
    </source>
</evidence>